<evidence type="ECO:0000313" key="3">
    <source>
        <dbReference type="Proteomes" id="UP001336250"/>
    </source>
</evidence>
<dbReference type="PANTHER" id="PTHR46438:SF11">
    <property type="entry name" value="LIPASE-RELATED"/>
    <property type="match status" value="1"/>
</dbReference>
<dbReference type="RefSeq" id="WP_332288891.1">
    <property type="nucleotide sequence ID" value="NZ_JAZIBG010000020.1"/>
</dbReference>
<dbReference type="SUPFAM" id="SSF53474">
    <property type="entry name" value="alpha/beta-Hydrolases"/>
    <property type="match status" value="1"/>
</dbReference>
<dbReference type="EMBL" id="JAZIBG010000020">
    <property type="protein sequence ID" value="MEF7613951.1"/>
    <property type="molecule type" value="Genomic_DNA"/>
</dbReference>
<name>A0AAW9Q4S4_9BURK</name>
<keyword evidence="2" id="KW-0378">Hydrolase</keyword>
<dbReference type="Pfam" id="PF00561">
    <property type="entry name" value="Abhydrolase_1"/>
    <property type="match status" value="1"/>
</dbReference>
<feature type="domain" description="AB hydrolase-1" evidence="1">
    <location>
        <begin position="77"/>
        <end position="317"/>
    </location>
</feature>
<gene>
    <name evidence="2" type="ORF">V4F39_08520</name>
</gene>
<dbReference type="InterPro" id="IPR029058">
    <property type="entry name" value="AB_hydrolase_fold"/>
</dbReference>
<protein>
    <submittedName>
        <fullName evidence="2">Alpha/beta fold hydrolase</fullName>
    </submittedName>
</protein>
<proteinExistence type="predicted"/>
<evidence type="ECO:0000313" key="2">
    <source>
        <dbReference type="EMBL" id="MEF7613951.1"/>
    </source>
</evidence>
<keyword evidence="3" id="KW-1185">Reference proteome</keyword>
<dbReference type="PANTHER" id="PTHR46438">
    <property type="entry name" value="ALPHA/BETA-HYDROLASES SUPERFAMILY PROTEIN"/>
    <property type="match status" value="1"/>
</dbReference>
<dbReference type="AlphaFoldDB" id="A0AAW9Q4S4"/>
<dbReference type="Proteomes" id="UP001336250">
    <property type="component" value="Unassembled WGS sequence"/>
</dbReference>
<comment type="caution">
    <text evidence="2">The sequence shown here is derived from an EMBL/GenBank/DDBJ whole genome shotgun (WGS) entry which is preliminary data.</text>
</comment>
<evidence type="ECO:0000259" key="1">
    <source>
        <dbReference type="Pfam" id="PF00561"/>
    </source>
</evidence>
<reference evidence="2 3" key="1">
    <citation type="submission" date="2024-02" db="EMBL/GenBank/DDBJ databases">
        <title>Genome sequence of Aquincola sp. MAHUQ-54.</title>
        <authorList>
            <person name="Huq M.A."/>
        </authorList>
    </citation>
    <scope>NUCLEOTIDE SEQUENCE [LARGE SCALE GENOMIC DNA]</scope>
    <source>
        <strain evidence="2 3">MAHUQ-54</strain>
    </source>
</reference>
<dbReference type="PRINTS" id="PR00111">
    <property type="entry name" value="ABHYDROLASE"/>
</dbReference>
<dbReference type="InterPro" id="IPR000073">
    <property type="entry name" value="AB_hydrolase_1"/>
</dbReference>
<dbReference type="GO" id="GO:0016787">
    <property type="term" value="F:hydrolase activity"/>
    <property type="evidence" value="ECO:0007669"/>
    <property type="project" value="UniProtKB-KW"/>
</dbReference>
<organism evidence="2 3">
    <name type="scientific">Aquincola agrisoli</name>
    <dbReference type="NCBI Taxonomy" id="3119538"/>
    <lineage>
        <taxon>Bacteria</taxon>
        <taxon>Pseudomonadati</taxon>
        <taxon>Pseudomonadota</taxon>
        <taxon>Betaproteobacteria</taxon>
        <taxon>Burkholderiales</taxon>
        <taxon>Sphaerotilaceae</taxon>
        <taxon>Aquincola</taxon>
    </lineage>
</organism>
<accession>A0AAW9Q4S4</accession>
<dbReference type="Gene3D" id="3.40.50.1820">
    <property type="entry name" value="alpha/beta hydrolase"/>
    <property type="match status" value="1"/>
</dbReference>
<sequence>MRRTAGAAERSAASGRLLRIAGLLLMLTALAVSLSRAPDRPVQSLVARWAPPPSDFIELDGQVVHLRDEGPVHDAVPLVLLHGLGSSLHTWEAWAAALRRDRRVVSLDLPGSGLTGPRGDGDYRLETTAQFVLAALDALKLQRVQLAGNGRGGDVAAHIAAIAPQRVDKLVLLDPTGLPWRAVPEPALFTAARLPVLHWLLESLLPRDAVAAMLSTQYADPAKVTAEQVDRSFELLLREGNRRALHHQLLQLGYESGQPGSDLTALLRRVDRPVLLMWGTTDGGLPPAEANRWAAMPPNVTLMRLPALGRLPQQENPVASLAPVRAFLAR</sequence>